<reference evidence="1 2" key="1">
    <citation type="submission" date="2023-09" db="EMBL/GenBank/DDBJ databases">
        <authorList>
            <person name="Rey-Velasco X."/>
        </authorList>
    </citation>
    <scope>NUCLEOTIDE SEQUENCE [LARGE SCALE GENOMIC DNA]</scope>
    <source>
        <strain evidence="1 2">F117</strain>
    </source>
</reference>
<sequence>MAKTGEWTIYITKAAINLMVNKMDYAVPEQDLKISMSRIPAIPRSRFRIKLH</sequence>
<gene>
    <name evidence="1" type="ORF">RM539_08775</name>
</gene>
<protein>
    <submittedName>
        <fullName evidence="1">Uncharacterized protein</fullName>
    </submittedName>
</protein>
<evidence type="ECO:0000313" key="2">
    <source>
        <dbReference type="Proteomes" id="UP001262582"/>
    </source>
</evidence>
<dbReference type="RefSeq" id="WP_311503018.1">
    <property type="nucleotide sequence ID" value="NZ_JAVRHK010000005.1"/>
</dbReference>
<name>A0ABU3D562_9FLAO</name>
<organism evidence="1 2">
    <name type="scientific">Autumnicola musiva</name>
    <dbReference type="NCBI Taxonomy" id="3075589"/>
    <lineage>
        <taxon>Bacteria</taxon>
        <taxon>Pseudomonadati</taxon>
        <taxon>Bacteroidota</taxon>
        <taxon>Flavobacteriia</taxon>
        <taxon>Flavobacteriales</taxon>
        <taxon>Flavobacteriaceae</taxon>
        <taxon>Autumnicola</taxon>
    </lineage>
</organism>
<comment type="caution">
    <text evidence="1">The sequence shown here is derived from an EMBL/GenBank/DDBJ whole genome shotgun (WGS) entry which is preliminary data.</text>
</comment>
<dbReference type="EMBL" id="JAVRHK010000005">
    <property type="protein sequence ID" value="MDT0676673.1"/>
    <property type="molecule type" value="Genomic_DNA"/>
</dbReference>
<evidence type="ECO:0000313" key="1">
    <source>
        <dbReference type="EMBL" id="MDT0676673.1"/>
    </source>
</evidence>
<proteinExistence type="predicted"/>
<keyword evidence="2" id="KW-1185">Reference proteome</keyword>
<dbReference type="Proteomes" id="UP001262582">
    <property type="component" value="Unassembled WGS sequence"/>
</dbReference>
<accession>A0ABU3D562</accession>